<evidence type="ECO:0000313" key="1">
    <source>
        <dbReference type="EMBL" id="MFD0872537.1"/>
    </source>
</evidence>
<organism evidence="1 2">
    <name type="scientific">Paenibacillus residui</name>
    <dbReference type="NCBI Taxonomy" id="629724"/>
    <lineage>
        <taxon>Bacteria</taxon>
        <taxon>Bacillati</taxon>
        <taxon>Bacillota</taxon>
        <taxon>Bacilli</taxon>
        <taxon>Bacillales</taxon>
        <taxon>Paenibacillaceae</taxon>
        <taxon>Paenibacillus</taxon>
    </lineage>
</organism>
<name>A0ABW3DJE8_9BACL</name>
<dbReference type="InterPro" id="IPR007536">
    <property type="entry name" value="16SrRNA_methylTrfase_J"/>
</dbReference>
<reference evidence="2" key="1">
    <citation type="journal article" date="2019" name="Int. J. Syst. Evol. Microbiol.">
        <title>The Global Catalogue of Microorganisms (GCM) 10K type strain sequencing project: providing services to taxonomists for standard genome sequencing and annotation.</title>
        <authorList>
            <consortium name="The Broad Institute Genomics Platform"/>
            <consortium name="The Broad Institute Genome Sequencing Center for Infectious Disease"/>
            <person name="Wu L."/>
            <person name="Ma J."/>
        </authorList>
    </citation>
    <scope>NUCLEOTIDE SEQUENCE [LARGE SCALE GENOMIC DNA]</scope>
    <source>
        <strain evidence="2">CCUG 57263</strain>
    </source>
</reference>
<dbReference type="GO" id="GO:0008168">
    <property type="term" value="F:methyltransferase activity"/>
    <property type="evidence" value="ECO:0007669"/>
    <property type="project" value="UniProtKB-KW"/>
</dbReference>
<dbReference type="Gene3D" id="3.40.50.150">
    <property type="entry name" value="Vaccinia Virus protein VP39"/>
    <property type="match status" value="1"/>
</dbReference>
<dbReference type="RefSeq" id="WP_144933476.1">
    <property type="nucleotide sequence ID" value="NZ_JBHTIU010000111.1"/>
</dbReference>
<dbReference type="Pfam" id="PF04445">
    <property type="entry name" value="SAM_MT"/>
    <property type="match status" value="1"/>
</dbReference>
<proteinExistence type="predicted"/>
<sequence>MIVTTTYNPTDGAIARSRRIAAENGWTWVPRERQSLKQLADKYGEERIWSVSEQELNYYCGSQPPLFFHPSMALVRIKRIVRGESDSLLAAAGVREGDSVLDCTAGLASDAIVFSHAVGSSGHVTALESEGALAVLLKEGLKTYISEIPQLNEAMRRVQVVHRDHAEYLKQLADKSFDIVYFDPMFREPVQETSHLSPLREVANSASLQPSAIEEAKRVARRAVVLKELRGSREFERLGFGEVVRSSSKIAYGVISG</sequence>
<keyword evidence="1" id="KW-0489">Methyltransferase</keyword>
<dbReference type="PANTHER" id="PTHR36112:SF1">
    <property type="entry name" value="RIBOSOMAL RNA SMALL SUBUNIT METHYLTRANSFERASE J"/>
    <property type="match status" value="1"/>
</dbReference>
<dbReference type="SUPFAM" id="SSF53335">
    <property type="entry name" value="S-adenosyl-L-methionine-dependent methyltransferases"/>
    <property type="match status" value="1"/>
</dbReference>
<comment type="caution">
    <text evidence="1">The sequence shown here is derived from an EMBL/GenBank/DDBJ whole genome shotgun (WGS) entry which is preliminary data.</text>
</comment>
<evidence type="ECO:0000313" key="2">
    <source>
        <dbReference type="Proteomes" id="UP001597120"/>
    </source>
</evidence>
<keyword evidence="2" id="KW-1185">Reference proteome</keyword>
<gene>
    <name evidence="1" type="ORF">ACFQ03_25770</name>
</gene>
<keyword evidence="1" id="KW-0808">Transferase</keyword>
<dbReference type="Proteomes" id="UP001597120">
    <property type="component" value="Unassembled WGS sequence"/>
</dbReference>
<dbReference type="EC" id="2.1.1.-" evidence="1"/>
<dbReference type="InterPro" id="IPR029063">
    <property type="entry name" value="SAM-dependent_MTases_sf"/>
</dbReference>
<accession>A0ABW3DJE8</accession>
<protein>
    <submittedName>
        <fullName evidence="1">Class I SAM-dependent methyltransferase</fullName>
        <ecNumber evidence="1">2.1.1.-</ecNumber>
    </submittedName>
</protein>
<dbReference type="EMBL" id="JBHTIU010000111">
    <property type="protein sequence ID" value="MFD0872537.1"/>
    <property type="molecule type" value="Genomic_DNA"/>
</dbReference>
<dbReference type="PANTHER" id="PTHR36112">
    <property type="entry name" value="RIBOSOMAL RNA SMALL SUBUNIT METHYLTRANSFERASE J"/>
    <property type="match status" value="1"/>
</dbReference>
<dbReference type="GO" id="GO:0032259">
    <property type="term" value="P:methylation"/>
    <property type="evidence" value="ECO:0007669"/>
    <property type="project" value="UniProtKB-KW"/>
</dbReference>